<keyword evidence="2" id="KW-1185">Reference proteome</keyword>
<name>A0A1Y3AM68_EURMA</name>
<comment type="caution">
    <text evidence="1">The sequence shown here is derived from an EMBL/GenBank/DDBJ whole genome shotgun (WGS) entry which is preliminary data.</text>
</comment>
<accession>A0A1Y3AM68</accession>
<dbReference type="Proteomes" id="UP000194236">
    <property type="component" value="Unassembled WGS sequence"/>
</dbReference>
<dbReference type="EMBL" id="MUJZ01069876">
    <property type="protein sequence ID" value="OTF69552.1"/>
    <property type="molecule type" value="Genomic_DNA"/>
</dbReference>
<reference evidence="1 2" key="1">
    <citation type="submission" date="2017-03" db="EMBL/GenBank/DDBJ databases">
        <title>Genome Survey of Euroglyphus maynei.</title>
        <authorList>
            <person name="Arlian L.G."/>
            <person name="Morgan M.S."/>
            <person name="Rider S.D."/>
        </authorList>
    </citation>
    <scope>NUCLEOTIDE SEQUENCE [LARGE SCALE GENOMIC DNA]</scope>
    <source>
        <strain evidence="1">Arlian Lab</strain>
        <tissue evidence="1">Whole body</tissue>
    </source>
</reference>
<evidence type="ECO:0000313" key="1">
    <source>
        <dbReference type="EMBL" id="OTF69552.1"/>
    </source>
</evidence>
<feature type="non-terminal residue" evidence="1">
    <location>
        <position position="83"/>
    </location>
</feature>
<organism evidence="1 2">
    <name type="scientific">Euroglyphus maynei</name>
    <name type="common">Mayne's house dust mite</name>
    <dbReference type="NCBI Taxonomy" id="6958"/>
    <lineage>
        <taxon>Eukaryota</taxon>
        <taxon>Metazoa</taxon>
        <taxon>Ecdysozoa</taxon>
        <taxon>Arthropoda</taxon>
        <taxon>Chelicerata</taxon>
        <taxon>Arachnida</taxon>
        <taxon>Acari</taxon>
        <taxon>Acariformes</taxon>
        <taxon>Sarcoptiformes</taxon>
        <taxon>Astigmata</taxon>
        <taxon>Psoroptidia</taxon>
        <taxon>Analgoidea</taxon>
        <taxon>Pyroglyphidae</taxon>
        <taxon>Pyroglyphinae</taxon>
        <taxon>Euroglyphus</taxon>
    </lineage>
</organism>
<protein>
    <submittedName>
        <fullName evidence="1">Uncharacterized protein</fullName>
    </submittedName>
</protein>
<dbReference type="AlphaFoldDB" id="A0A1Y3AM68"/>
<sequence length="83" mass="9713">MASETSNTRSTTQYKKDIARFNYAIAELDTLIDQHQNTTLDELVKHLDDAQKYLKYIDTAVDDYENWLTSGIRNLPDWDSIRN</sequence>
<gene>
    <name evidence="1" type="ORF">BLA29_013491</name>
</gene>
<evidence type="ECO:0000313" key="2">
    <source>
        <dbReference type="Proteomes" id="UP000194236"/>
    </source>
</evidence>
<proteinExistence type="predicted"/>